<dbReference type="Proteomes" id="UP001466893">
    <property type="component" value="Chromosome"/>
</dbReference>
<evidence type="ECO:0000313" key="3">
    <source>
        <dbReference type="Proteomes" id="UP001466893"/>
    </source>
</evidence>
<dbReference type="PANTHER" id="PTHR43424:SF1">
    <property type="entry name" value="LOCUS PUTATIVE PROTEIN 1-RELATED"/>
    <property type="match status" value="1"/>
</dbReference>
<keyword evidence="1" id="KW-0472">Membrane</keyword>
<feature type="transmembrane region" description="Helical" evidence="1">
    <location>
        <begin position="128"/>
        <end position="149"/>
    </location>
</feature>
<feature type="transmembrane region" description="Helical" evidence="1">
    <location>
        <begin position="273"/>
        <end position="296"/>
    </location>
</feature>
<proteinExistence type="predicted"/>
<dbReference type="InterPro" id="IPR052556">
    <property type="entry name" value="PolySynth_Transporter"/>
</dbReference>
<dbReference type="RefSeq" id="WP_342324551.1">
    <property type="nucleotide sequence ID" value="NZ_CP151800.1"/>
</dbReference>
<dbReference type="EMBL" id="CP151800">
    <property type="protein sequence ID" value="WZV99859.1"/>
    <property type="molecule type" value="Genomic_DNA"/>
</dbReference>
<feature type="transmembrane region" description="Helical" evidence="1">
    <location>
        <begin position="235"/>
        <end position="261"/>
    </location>
</feature>
<name>A0ABZ3B9J7_9ENTR</name>
<feature type="transmembrane region" description="Helical" evidence="1">
    <location>
        <begin position="308"/>
        <end position="328"/>
    </location>
</feature>
<organism evidence="2 3">
    <name type="scientific">Kosakonia calanthes</name>
    <dbReference type="NCBI Taxonomy" id="3139408"/>
    <lineage>
        <taxon>Bacteria</taxon>
        <taxon>Pseudomonadati</taxon>
        <taxon>Pseudomonadota</taxon>
        <taxon>Gammaproteobacteria</taxon>
        <taxon>Enterobacterales</taxon>
        <taxon>Enterobacteriaceae</taxon>
        <taxon>Kosakonia</taxon>
    </lineage>
</organism>
<feature type="transmembrane region" description="Helical" evidence="1">
    <location>
        <begin position="98"/>
        <end position="116"/>
    </location>
</feature>
<accession>A0ABZ3B9J7</accession>
<feature type="transmembrane region" description="Helical" evidence="1">
    <location>
        <begin position="12"/>
        <end position="31"/>
    </location>
</feature>
<evidence type="ECO:0000313" key="2">
    <source>
        <dbReference type="EMBL" id="WZV99859.1"/>
    </source>
</evidence>
<gene>
    <name evidence="2" type="ORF">AAEY27_08270</name>
</gene>
<feature type="transmembrane region" description="Helical" evidence="1">
    <location>
        <begin position="37"/>
        <end position="59"/>
    </location>
</feature>
<feature type="transmembrane region" description="Helical" evidence="1">
    <location>
        <begin position="394"/>
        <end position="415"/>
    </location>
</feature>
<reference evidence="2 3" key="1">
    <citation type="submission" date="2024-04" db="EMBL/GenBank/DDBJ databases">
        <title>Kosakonia calanthae sp. nov., a halophilic bacterium isolated from leaves of Calanthe tiplacata.</title>
        <authorList>
            <person name="Wu P."/>
        </authorList>
    </citation>
    <scope>NUCLEOTIDE SEQUENCE [LARGE SCALE GENOMIC DNA]</scope>
    <source>
        <strain evidence="2 3">BYX6</strain>
    </source>
</reference>
<feature type="transmembrane region" description="Helical" evidence="1">
    <location>
        <begin position="365"/>
        <end position="382"/>
    </location>
</feature>
<keyword evidence="1" id="KW-1133">Transmembrane helix</keyword>
<keyword evidence="3" id="KW-1185">Reference proteome</keyword>
<feature type="transmembrane region" description="Helical" evidence="1">
    <location>
        <begin position="197"/>
        <end position="215"/>
    </location>
</feature>
<feature type="transmembrane region" description="Helical" evidence="1">
    <location>
        <begin position="340"/>
        <end position="359"/>
    </location>
</feature>
<feature type="transmembrane region" description="Helical" evidence="1">
    <location>
        <begin position="71"/>
        <end position="92"/>
    </location>
</feature>
<keyword evidence="1" id="KW-0812">Transmembrane</keyword>
<dbReference type="PANTHER" id="PTHR43424">
    <property type="entry name" value="LOCUS PUTATIVE PROTEIN 1-RELATED"/>
    <property type="match status" value="1"/>
</dbReference>
<sequence length="422" mass="48342">MRNLVLYGLASGFSRGGMFLILPVLASFMSIADYGQFSLYIIIVQLLIPFISINISSIIGREVYERFRTALFFTAFFNRIAFVISLGCILVYCWVPQYFLLIIIYAFWEAIFLLVTTTVRFRSSAYNYFILCMSKMVLLIALLALLYFYHADLLARVDVLLIVFAVSNTVVIIPYIKITFGIKVSTCAMFRKISAQKAIILFALGILPHTVAQWVTSGSDRFFVKYFGGNEMLGYYSFSYAVAAIYMIINSSLALGIPQICVKSFHFFSTRKFYLSFFSAVTVLWFGTVLTINIVLYYLKLKYNLGDIFWVIYSILTGLYFLSFYYYYSSYLFYDRQARQLSGITIMTAIVNIGLVVILTPLLGMLGTALSTTISYFVYSFVTYQKVIRQHPNVLGLLYPTLFVFFLTVIIMLLIKLTDFLN</sequence>
<feature type="transmembrane region" description="Helical" evidence="1">
    <location>
        <begin position="155"/>
        <end position="176"/>
    </location>
</feature>
<evidence type="ECO:0000256" key="1">
    <source>
        <dbReference type="SAM" id="Phobius"/>
    </source>
</evidence>
<protein>
    <submittedName>
        <fullName evidence="2">Polysaccharide biosynthesis C-terminal domain-containing protein</fullName>
    </submittedName>
</protein>